<dbReference type="GO" id="GO:0005886">
    <property type="term" value="C:plasma membrane"/>
    <property type="evidence" value="ECO:0007669"/>
    <property type="project" value="UniProtKB-SubCell"/>
</dbReference>
<evidence type="ECO:0000256" key="4">
    <source>
        <dbReference type="ARBA" id="ARBA00022692"/>
    </source>
</evidence>
<accession>A0AAD1AG71</accession>
<evidence type="ECO:0000256" key="2">
    <source>
        <dbReference type="ARBA" id="ARBA00007430"/>
    </source>
</evidence>
<evidence type="ECO:0000313" key="9">
    <source>
        <dbReference type="Proteomes" id="UP000283946"/>
    </source>
</evidence>
<dbReference type="EMBL" id="CP028130">
    <property type="protein sequence ID" value="AZZ55631.1"/>
    <property type="molecule type" value="Genomic_DNA"/>
</dbReference>
<protein>
    <submittedName>
        <fullName evidence="8">Uncharacterized protein</fullName>
    </submittedName>
</protein>
<dbReference type="PANTHER" id="PTHR30250:SF10">
    <property type="entry name" value="LIPOPOLYSACCHARIDE BIOSYNTHESIS PROTEIN WZXC"/>
    <property type="match status" value="1"/>
</dbReference>
<sequence length="436" mass="45759">MTGRRTRKDRTESNALIRRLSGFTILPLISALSPFLLLPIVARLSTQSEWTVIAVGQSVGAFCGTLVYFGWNIVGPSQITLARSSEEQVAIYSSSFWSRIVILVPSALAGCAVTALLSGGQHLELGSLMCLSTLLVGMSGAWYAIGVGSPRLVATYEVLPRVAGILAAVPTILLLRNAIPYPVILLLTTLIGLVLLNRHLVGRAFPRWVGWRSAGQSIASNVVPTLVTSFGSVYTSAPVPLATGLFGATAVASVTSADKLYRYSLFVVAALANGLQSWVVGSSKGMFDRRFRASLLAHVVLGLLGAGGLVVLGDLATSILFGNELRSGLAPMIGLALAFLSVCTATPFVRYVLIPLNKNTSVLIANVCGLGIGVLSLLVTLPALGPAGVTMSLGVTEFGTLVGSMFLAVQAVRRAQRVGSLINIPIDTDEDLDAVR</sequence>
<evidence type="ECO:0000256" key="6">
    <source>
        <dbReference type="ARBA" id="ARBA00023136"/>
    </source>
</evidence>
<keyword evidence="3" id="KW-1003">Cell membrane</keyword>
<proteinExistence type="inferred from homology"/>
<feature type="transmembrane region" description="Helical" evidence="7">
    <location>
        <begin position="222"/>
        <end position="248"/>
    </location>
</feature>
<feature type="transmembrane region" description="Helical" evidence="7">
    <location>
        <begin position="332"/>
        <end position="353"/>
    </location>
</feature>
<dbReference type="AlphaFoldDB" id="A0AAD1AG71"/>
<organism evidence="8 9">
    <name type="scientific">Rathayibacter iranicus</name>
    <dbReference type="NCBI Taxonomy" id="59737"/>
    <lineage>
        <taxon>Bacteria</taxon>
        <taxon>Bacillati</taxon>
        <taxon>Actinomycetota</taxon>
        <taxon>Actinomycetes</taxon>
        <taxon>Micrococcales</taxon>
        <taxon>Microbacteriaceae</taxon>
        <taxon>Rathayibacter</taxon>
    </lineage>
</organism>
<dbReference type="Proteomes" id="UP000283946">
    <property type="component" value="Chromosome"/>
</dbReference>
<evidence type="ECO:0000256" key="5">
    <source>
        <dbReference type="ARBA" id="ARBA00022989"/>
    </source>
</evidence>
<keyword evidence="5 7" id="KW-1133">Transmembrane helix</keyword>
<dbReference type="KEGG" id="ria:C7V51_06835"/>
<feature type="transmembrane region" description="Helical" evidence="7">
    <location>
        <begin position="293"/>
        <end position="312"/>
    </location>
</feature>
<comment type="subcellular location">
    <subcellularLocation>
        <location evidence="1">Cell membrane</location>
        <topology evidence="1">Multi-pass membrane protein</topology>
    </subcellularLocation>
</comment>
<evidence type="ECO:0000256" key="7">
    <source>
        <dbReference type="SAM" id="Phobius"/>
    </source>
</evidence>
<evidence type="ECO:0000313" key="8">
    <source>
        <dbReference type="EMBL" id="AZZ55631.1"/>
    </source>
</evidence>
<comment type="similarity">
    <text evidence="2">Belongs to the polysaccharide synthase family.</text>
</comment>
<gene>
    <name evidence="8" type="ORF">C7V51_06835</name>
</gene>
<feature type="transmembrane region" description="Helical" evidence="7">
    <location>
        <begin position="260"/>
        <end position="281"/>
    </location>
</feature>
<feature type="transmembrane region" description="Helical" evidence="7">
    <location>
        <begin position="158"/>
        <end position="175"/>
    </location>
</feature>
<feature type="transmembrane region" description="Helical" evidence="7">
    <location>
        <begin position="96"/>
        <end position="119"/>
    </location>
</feature>
<feature type="transmembrane region" description="Helical" evidence="7">
    <location>
        <begin position="54"/>
        <end position="75"/>
    </location>
</feature>
<evidence type="ECO:0000256" key="3">
    <source>
        <dbReference type="ARBA" id="ARBA00022475"/>
    </source>
</evidence>
<feature type="transmembrane region" description="Helical" evidence="7">
    <location>
        <begin position="20"/>
        <end position="42"/>
    </location>
</feature>
<dbReference type="RefSeq" id="WP_104264359.1">
    <property type="nucleotide sequence ID" value="NZ_CP028130.1"/>
</dbReference>
<feature type="transmembrane region" description="Helical" evidence="7">
    <location>
        <begin position="181"/>
        <end position="201"/>
    </location>
</feature>
<feature type="transmembrane region" description="Helical" evidence="7">
    <location>
        <begin position="125"/>
        <end position="146"/>
    </location>
</feature>
<keyword evidence="6 7" id="KW-0472">Membrane</keyword>
<evidence type="ECO:0000256" key="1">
    <source>
        <dbReference type="ARBA" id="ARBA00004651"/>
    </source>
</evidence>
<dbReference type="InterPro" id="IPR050833">
    <property type="entry name" value="Poly_Biosynth_Transport"/>
</dbReference>
<feature type="transmembrane region" description="Helical" evidence="7">
    <location>
        <begin position="360"/>
        <end position="381"/>
    </location>
</feature>
<feature type="transmembrane region" description="Helical" evidence="7">
    <location>
        <begin position="387"/>
        <end position="409"/>
    </location>
</feature>
<reference evidence="8 9" key="1">
    <citation type="submission" date="2018-03" db="EMBL/GenBank/DDBJ databases">
        <title>Bacteriophage NCPPB3778 and a type I-E CRISPR drive the evolution of the US Biological Select Agent, Rathayibacter toxicus.</title>
        <authorList>
            <person name="Davis E.W.II."/>
            <person name="Tabima J.F."/>
            <person name="Weisberg A.J."/>
            <person name="Dantas Lopes L."/>
            <person name="Wiseman M.S."/>
            <person name="Wiseman M.S."/>
            <person name="Pupko T."/>
            <person name="Belcher M.S."/>
            <person name="Sechler A.J."/>
            <person name="Tancos M.A."/>
            <person name="Schroeder B.K."/>
            <person name="Murray T.D."/>
            <person name="Luster D.G."/>
            <person name="Schneider W.L."/>
            <person name="Rogers E."/>
            <person name="Andreote F.D."/>
            <person name="Grunwald N.J."/>
            <person name="Putnam M.L."/>
            <person name="Chang J.H."/>
        </authorList>
    </citation>
    <scope>NUCLEOTIDE SEQUENCE [LARGE SCALE GENOMIC DNA]</scope>
    <source>
        <strain evidence="8 9">NCCPB 2253</strain>
    </source>
</reference>
<dbReference type="PANTHER" id="PTHR30250">
    <property type="entry name" value="PST FAMILY PREDICTED COLANIC ACID TRANSPORTER"/>
    <property type="match status" value="1"/>
</dbReference>
<name>A0AAD1AG71_9MICO</name>
<keyword evidence="4 7" id="KW-0812">Transmembrane</keyword>